<name>A0A1H4N151_TSUTY</name>
<dbReference type="SUPFAM" id="SSF51735">
    <property type="entry name" value="NAD(P)-binding Rossmann-fold domains"/>
    <property type="match status" value="1"/>
</dbReference>
<dbReference type="AlphaFoldDB" id="A0A1H4N151"/>
<dbReference type="InterPro" id="IPR044477">
    <property type="entry name" value="FDH-like"/>
</dbReference>
<evidence type="ECO:0000313" key="5">
    <source>
        <dbReference type="Proteomes" id="UP000182241"/>
    </source>
</evidence>
<dbReference type="CDD" id="cd05233">
    <property type="entry name" value="SDR_c"/>
    <property type="match status" value="1"/>
</dbReference>
<evidence type="ECO:0000259" key="3">
    <source>
        <dbReference type="SMART" id="SM00822"/>
    </source>
</evidence>
<dbReference type="PRINTS" id="PR00081">
    <property type="entry name" value="GDHRDH"/>
</dbReference>
<dbReference type="InterPro" id="IPR023210">
    <property type="entry name" value="NADP_OxRdtase_dom"/>
</dbReference>
<comment type="similarity">
    <text evidence="1">Belongs to the short-chain dehydrogenases/reductases (SDR) family.</text>
</comment>
<evidence type="ECO:0000313" key="4">
    <source>
        <dbReference type="EMBL" id="SEB88332.1"/>
    </source>
</evidence>
<dbReference type="PRINTS" id="PR00080">
    <property type="entry name" value="SDRFAMILY"/>
</dbReference>
<dbReference type="InterPro" id="IPR020471">
    <property type="entry name" value="AKR"/>
</dbReference>
<dbReference type="InterPro" id="IPR057326">
    <property type="entry name" value="KR_dom"/>
</dbReference>
<dbReference type="Pfam" id="PF13561">
    <property type="entry name" value="adh_short_C2"/>
    <property type="match status" value="1"/>
</dbReference>
<dbReference type="Proteomes" id="UP000182241">
    <property type="component" value="Unassembled WGS sequence"/>
</dbReference>
<evidence type="ECO:0000256" key="1">
    <source>
        <dbReference type="ARBA" id="ARBA00006484"/>
    </source>
</evidence>
<protein>
    <submittedName>
        <fullName evidence="4">Predicted oxidoreductase</fullName>
    </submittedName>
</protein>
<sequence length="573" mass="60305">MSNADEFAGFRAVVTGGSSGIGRRTAEELMVRGAVVAVLDLQPDDAPPDAMGVACNVAHDESVIAAVATAAEYLGGIDGVVNNAGIGAQGTVEAGTLDDWRKVLDVNVLGTVRVTRAALPHLRRSENPAVVNTCSIAATAGLPGRALYSASKGAVEAMTRAMAADHVREGIRFNCVNPGTVDTPWVRRLLEAATDPDAEAEQLRQRQPTGRLVTDAEVAGAICYLLNPGSSATTGTSLAVDGGMSGLRIPPRRGGMRAPRPFGRAGLKVAPLSFGAAAIGNLFTAVDDAAATEAVRTAADAGIDYYDTAPHYGLGLSERRLGAALEDRTDVVISTKVGRLLQPATEHRGDGDVEGFAVAADVERVWDFSRDGVLRSIESSLERLGRDRIDVVYVHDPDEHFAEAMDGAFPALDELRRQGVIASYGAGMNQSAMLTRFVRETDLDAVLIAGRYTVLDRSAADDLLPACLERDVSVAAGGVFNSGITATADPRPGATYDYAPVTLRVLDRARRLAAVCREHGTTLPHAAVHFPLRHPAVRTVLLGMRSADEVRADLDLLAAPPPDALWSDLEAAL</sequence>
<dbReference type="InterPro" id="IPR036812">
    <property type="entry name" value="NAD(P)_OxRdtase_dom_sf"/>
</dbReference>
<dbReference type="PANTHER" id="PTHR42686">
    <property type="entry name" value="GH17980P-RELATED"/>
    <property type="match status" value="1"/>
</dbReference>
<dbReference type="EMBL" id="FNSA01000003">
    <property type="protein sequence ID" value="SEB88332.1"/>
    <property type="molecule type" value="Genomic_DNA"/>
</dbReference>
<dbReference type="PROSITE" id="PS00061">
    <property type="entry name" value="ADH_SHORT"/>
    <property type="match status" value="1"/>
</dbReference>
<dbReference type="RefSeq" id="WP_231857324.1">
    <property type="nucleotide sequence ID" value="NZ_FNSA01000003.1"/>
</dbReference>
<keyword evidence="2" id="KW-0560">Oxidoreductase</keyword>
<dbReference type="InterPro" id="IPR020904">
    <property type="entry name" value="Sc_DH/Rdtase_CS"/>
</dbReference>
<evidence type="ECO:0000256" key="2">
    <source>
        <dbReference type="ARBA" id="ARBA00023002"/>
    </source>
</evidence>
<proteinExistence type="inferred from homology"/>
<dbReference type="InterPro" id="IPR002347">
    <property type="entry name" value="SDR_fam"/>
</dbReference>
<organism evidence="4 5">
    <name type="scientific">Tsukamurella tyrosinosolvens</name>
    <dbReference type="NCBI Taxonomy" id="57704"/>
    <lineage>
        <taxon>Bacteria</taxon>
        <taxon>Bacillati</taxon>
        <taxon>Actinomycetota</taxon>
        <taxon>Actinomycetes</taxon>
        <taxon>Mycobacteriales</taxon>
        <taxon>Tsukamurellaceae</taxon>
        <taxon>Tsukamurella</taxon>
    </lineage>
</organism>
<dbReference type="SUPFAM" id="SSF51430">
    <property type="entry name" value="NAD(P)-linked oxidoreductase"/>
    <property type="match status" value="1"/>
</dbReference>
<dbReference type="CDD" id="cd19162">
    <property type="entry name" value="AKR_FDH"/>
    <property type="match status" value="1"/>
</dbReference>
<dbReference type="InterPro" id="IPR036291">
    <property type="entry name" value="NAD(P)-bd_dom_sf"/>
</dbReference>
<accession>A0A1H4N151</accession>
<dbReference type="Gene3D" id="3.40.50.720">
    <property type="entry name" value="NAD(P)-binding Rossmann-like Domain"/>
    <property type="match status" value="1"/>
</dbReference>
<dbReference type="FunFam" id="3.40.50.720:FF:000084">
    <property type="entry name" value="Short-chain dehydrogenase reductase"/>
    <property type="match status" value="1"/>
</dbReference>
<reference evidence="5" key="1">
    <citation type="submission" date="2016-10" db="EMBL/GenBank/DDBJ databases">
        <authorList>
            <person name="Varghese N."/>
            <person name="Submissions S."/>
        </authorList>
    </citation>
    <scope>NUCLEOTIDE SEQUENCE [LARGE SCALE GENOMIC DNA]</scope>
    <source>
        <strain evidence="5">DSM 44234</strain>
    </source>
</reference>
<feature type="domain" description="Ketoreductase" evidence="3">
    <location>
        <begin position="12"/>
        <end position="170"/>
    </location>
</feature>
<dbReference type="GO" id="GO:0016491">
    <property type="term" value="F:oxidoreductase activity"/>
    <property type="evidence" value="ECO:0007669"/>
    <property type="project" value="UniProtKB-KW"/>
</dbReference>
<dbReference type="PANTHER" id="PTHR42686:SF1">
    <property type="entry name" value="GH17980P-RELATED"/>
    <property type="match status" value="1"/>
</dbReference>
<dbReference type="SMART" id="SM00822">
    <property type="entry name" value="PKS_KR"/>
    <property type="match status" value="1"/>
</dbReference>
<dbReference type="Pfam" id="PF00248">
    <property type="entry name" value="Aldo_ket_red"/>
    <property type="match status" value="1"/>
</dbReference>
<dbReference type="STRING" id="57704.SAMN04489793_1014"/>
<gene>
    <name evidence="4" type="ORF">SAMN04489793_1014</name>
</gene>
<keyword evidence="5" id="KW-1185">Reference proteome</keyword>
<dbReference type="Gene3D" id="3.20.20.100">
    <property type="entry name" value="NADP-dependent oxidoreductase domain"/>
    <property type="match status" value="1"/>
</dbReference>
<dbReference type="GO" id="GO:0005829">
    <property type="term" value="C:cytosol"/>
    <property type="evidence" value="ECO:0007669"/>
    <property type="project" value="TreeGrafter"/>
</dbReference>